<gene>
    <name evidence="3" type="ORF">CLV75_2656</name>
</gene>
<evidence type="ECO:0000256" key="1">
    <source>
        <dbReference type="SAM" id="SignalP"/>
    </source>
</evidence>
<keyword evidence="1" id="KW-0732">Signal</keyword>
<dbReference type="STRING" id="981384.GCA_000192475_02252"/>
<dbReference type="InterPro" id="IPR007372">
    <property type="entry name" value="Lipid/polyisoprenoid-bd_YceI"/>
</dbReference>
<proteinExistence type="predicted"/>
<reference evidence="3 4" key="1">
    <citation type="submission" date="2018-10" db="EMBL/GenBank/DDBJ databases">
        <title>Genomic Encyclopedia of Archaeal and Bacterial Type Strains, Phase II (KMG-II): from individual species to whole genera.</title>
        <authorList>
            <person name="Goeker M."/>
        </authorList>
    </citation>
    <scope>NUCLEOTIDE SEQUENCE [LARGE SCALE GENOMIC DNA]</scope>
    <source>
        <strain evidence="3 4">DSM 29317</strain>
    </source>
</reference>
<organism evidence="3 4">
    <name type="scientific">Ruegeria conchae</name>
    <dbReference type="NCBI Taxonomy" id="981384"/>
    <lineage>
        <taxon>Bacteria</taxon>
        <taxon>Pseudomonadati</taxon>
        <taxon>Pseudomonadota</taxon>
        <taxon>Alphaproteobacteria</taxon>
        <taxon>Rhodobacterales</taxon>
        <taxon>Roseobacteraceae</taxon>
        <taxon>Ruegeria</taxon>
    </lineage>
</organism>
<feature type="chain" id="PRO_5019739229" evidence="1">
    <location>
        <begin position="22"/>
        <end position="193"/>
    </location>
</feature>
<dbReference type="RefSeq" id="WP_010441515.1">
    <property type="nucleotide sequence ID" value="NZ_AEYW01000012.1"/>
</dbReference>
<dbReference type="OrthoDB" id="5525824at2"/>
<dbReference type="Pfam" id="PF04264">
    <property type="entry name" value="YceI"/>
    <property type="match status" value="1"/>
</dbReference>
<evidence type="ECO:0000313" key="4">
    <source>
        <dbReference type="Proteomes" id="UP000271700"/>
    </source>
</evidence>
<accession>A0A497ZFP0</accession>
<protein>
    <submittedName>
        <fullName evidence="3">Polyisoprenoid-binding protein YceI</fullName>
    </submittedName>
</protein>
<dbReference type="EMBL" id="RCCT01000003">
    <property type="protein sequence ID" value="RLK07530.1"/>
    <property type="molecule type" value="Genomic_DNA"/>
</dbReference>
<evidence type="ECO:0000259" key="2">
    <source>
        <dbReference type="SMART" id="SM00867"/>
    </source>
</evidence>
<dbReference type="Proteomes" id="UP000271700">
    <property type="component" value="Unassembled WGS sequence"/>
</dbReference>
<dbReference type="Gene3D" id="2.40.128.110">
    <property type="entry name" value="Lipid/polyisoprenoid-binding, YceI-like"/>
    <property type="match status" value="1"/>
</dbReference>
<dbReference type="InterPro" id="IPR027016">
    <property type="entry name" value="UCP029811"/>
</dbReference>
<dbReference type="PIRSF" id="PIRSF029811">
    <property type="entry name" value="UCP029811"/>
    <property type="match status" value="1"/>
</dbReference>
<feature type="signal peptide" evidence="1">
    <location>
        <begin position="1"/>
        <end position="21"/>
    </location>
</feature>
<dbReference type="AlphaFoldDB" id="A0A497ZFP0"/>
<evidence type="ECO:0000313" key="3">
    <source>
        <dbReference type="EMBL" id="RLK07530.1"/>
    </source>
</evidence>
<dbReference type="InterPro" id="IPR036761">
    <property type="entry name" value="TTHA0802/YceI-like_sf"/>
</dbReference>
<comment type="caution">
    <text evidence="3">The sequence shown here is derived from an EMBL/GenBank/DDBJ whole genome shotgun (WGS) entry which is preliminary data.</text>
</comment>
<dbReference type="SMART" id="SM00867">
    <property type="entry name" value="YceI"/>
    <property type="match status" value="1"/>
</dbReference>
<keyword evidence="4" id="KW-1185">Reference proteome</keyword>
<feature type="domain" description="Lipid/polyisoprenoid-binding YceI-like" evidence="2">
    <location>
        <begin position="23"/>
        <end position="190"/>
    </location>
</feature>
<dbReference type="SUPFAM" id="SSF101874">
    <property type="entry name" value="YceI-like"/>
    <property type="match status" value="1"/>
</dbReference>
<name>A0A497ZFP0_9RHOB</name>
<sequence length="193" mass="20847">MKLLFKTITIASAFVAGPALAADWTLNPSASHLAYGTVKIDDVGEVNSFTNLSGHVSEDGKVEIDIDLSSVETNIDIRNERMIEHVFRKVATATLTAEIDLDEVSKLDVGSSNTVEVDAKLALAGTEVEFYTDMFILRVAEDTVMVSTNDMVFISTEDAGVSAGVDKLMELAQLPSITRTVPVTARLMFNLDS</sequence>